<dbReference type="RefSeq" id="WP_380083281.1">
    <property type="nucleotide sequence ID" value="NZ_JBHSWD010000001.1"/>
</dbReference>
<dbReference type="EMBL" id="JBHSWD010000001">
    <property type="protein sequence ID" value="MFC6592267.1"/>
    <property type="molecule type" value="Genomic_DNA"/>
</dbReference>
<evidence type="ECO:0000313" key="1">
    <source>
        <dbReference type="EMBL" id="MFC6592267.1"/>
    </source>
</evidence>
<proteinExistence type="predicted"/>
<reference evidence="2" key="1">
    <citation type="journal article" date="2019" name="Int. J. Syst. Evol. Microbiol.">
        <title>The Global Catalogue of Microorganisms (GCM) 10K type strain sequencing project: providing services to taxonomists for standard genome sequencing and annotation.</title>
        <authorList>
            <consortium name="The Broad Institute Genomics Platform"/>
            <consortium name="The Broad Institute Genome Sequencing Center for Infectious Disease"/>
            <person name="Wu L."/>
            <person name="Ma J."/>
        </authorList>
    </citation>
    <scope>NUCLEOTIDE SEQUENCE [LARGE SCALE GENOMIC DNA]</scope>
    <source>
        <strain evidence="2">CGMCC 1.15772</strain>
    </source>
</reference>
<protein>
    <submittedName>
        <fullName evidence="1">Uncharacterized protein</fullName>
    </submittedName>
</protein>
<comment type="caution">
    <text evidence="1">The sequence shown here is derived from an EMBL/GenBank/DDBJ whole genome shotgun (WGS) entry which is preliminary data.</text>
</comment>
<sequence>MARSLEAVRQALWLVDSKLSSEDAQAYRQMLSAVAERVAQAAKEGGFMGFGGEQVSAQEKVVIEQLGELLGRAGAGASPSPDGSGNAG</sequence>
<keyword evidence="2" id="KW-1185">Reference proteome</keyword>
<accession>A0ABW1YD62</accession>
<evidence type="ECO:0000313" key="2">
    <source>
        <dbReference type="Proteomes" id="UP001596297"/>
    </source>
</evidence>
<organism evidence="1 2">
    <name type="scientific">Deinococcus lacus</name>
    <dbReference type="NCBI Taxonomy" id="392561"/>
    <lineage>
        <taxon>Bacteria</taxon>
        <taxon>Thermotogati</taxon>
        <taxon>Deinococcota</taxon>
        <taxon>Deinococci</taxon>
        <taxon>Deinococcales</taxon>
        <taxon>Deinococcaceae</taxon>
        <taxon>Deinococcus</taxon>
    </lineage>
</organism>
<gene>
    <name evidence="1" type="ORF">ACFP81_09840</name>
</gene>
<dbReference type="Proteomes" id="UP001596297">
    <property type="component" value="Unassembled WGS sequence"/>
</dbReference>
<name>A0ABW1YD62_9DEIO</name>